<dbReference type="Proteomes" id="UP001057375">
    <property type="component" value="Unassembled WGS sequence"/>
</dbReference>
<dbReference type="PANTHER" id="PTHR44757:SF2">
    <property type="entry name" value="BIOFILM ARCHITECTURE MAINTENANCE PROTEIN MBAA"/>
    <property type="match status" value="1"/>
</dbReference>
<evidence type="ECO:0000313" key="3">
    <source>
        <dbReference type="Proteomes" id="UP001057375"/>
    </source>
</evidence>
<dbReference type="Gene3D" id="3.30.450.20">
    <property type="entry name" value="PAS domain"/>
    <property type="match status" value="1"/>
</dbReference>
<dbReference type="Pfam" id="PF13426">
    <property type="entry name" value="PAS_9"/>
    <property type="match status" value="1"/>
</dbReference>
<sequence length="143" mass="16393">MVNKDRSVFVSELSFHSFEMLGIEEHLILLRDITEMKKQKHQLSIFELIFKNSYEAMFITNHDEVIQWANKSCANLYGYAPDEMVGLPTRALGSGLHDKPFFEEMWKTLSASGGWSGEIWNKTKKGELIPVHQSIIHIPGNDP</sequence>
<dbReference type="PANTHER" id="PTHR44757">
    <property type="entry name" value="DIGUANYLATE CYCLASE DGCP"/>
    <property type="match status" value="1"/>
</dbReference>
<gene>
    <name evidence="2" type="ORF">ADUPG1_003744</name>
</gene>
<accession>A0ABQ5L0C3</accession>
<dbReference type="SUPFAM" id="SSF55785">
    <property type="entry name" value="PYP-like sensor domain (PAS domain)"/>
    <property type="match status" value="1"/>
</dbReference>
<dbReference type="InterPro" id="IPR000014">
    <property type="entry name" value="PAS"/>
</dbReference>
<dbReference type="PROSITE" id="PS50112">
    <property type="entry name" value="PAS"/>
    <property type="match status" value="1"/>
</dbReference>
<dbReference type="InterPro" id="IPR035965">
    <property type="entry name" value="PAS-like_dom_sf"/>
</dbReference>
<feature type="domain" description="PAS" evidence="1">
    <location>
        <begin position="42"/>
        <end position="86"/>
    </location>
</feature>
<reference evidence="2" key="1">
    <citation type="submission" date="2022-03" db="EMBL/GenBank/DDBJ databases">
        <title>Draft genome sequence of Aduncisulcus paluster, a free-living microaerophilic Fornicata.</title>
        <authorList>
            <person name="Yuyama I."/>
            <person name="Kume K."/>
            <person name="Tamura T."/>
            <person name="Inagaki Y."/>
            <person name="Hashimoto T."/>
        </authorList>
    </citation>
    <scope>NUCLEOTIDE SEQUENCE</scope>
    <source>
        <strain evidence="2">NY0171</strain>
    </source>
</reference>
<name>A0ABQ5L0C3_9EUKA</name>
<dbReference type="CDD" id="cd00130">
    <property type="entry name" value="PAS"/>
    <property type="match status" value="1"/>
</dbReference>
<dbReference type="InterPro" id="IPR052155">
    <property type="entry name" value="Biofilm_reg_signaling"/>
</dbReference>
<proteinExistence type="predicted"/>
<protein>
    <submittedName>
        <fullName evidence="2">EAL domain-containing protein</fullName>
    </submittedName>
</protein>
<dbReference type="NCBIfam" id="TIGR00229">
    <property type="entry name" value="sensory_box"/>
    <property type="match status" value="1"/>
</dbReference>
<keyword evidence="3" id="KW-1185">Reference proteome</keyword>
<feature type="non-terminal residue" evidence="2">
    <location>
        <position position="143"/>
    </location>
</feature>
<comment type="caution">
    <text evidence="2">The sequence shown here is derived from an EMBL/GenBank/DDBJ whole genome shotgun (WGS) entry which is preliminary data.</text>
</comment>
<dbReference type="SMART" id="SM00091">
    <property type="entry name" value="PAS"/>
    <property type="match status" value="1"/>
</dbReference>
<evidence type="ECO:0000259" key="1">
    <source>
        <dbReference type="PROSITE" id="PS50112"/>
    </source>
</evidence>
<dbReference type="EMBL" id="BQXS01005257">
    <property type="protein sequence ID" value="GKT37806.1"/>
    <property type="molecule type" value="Genomic_DNA"/>
</dbReference>
<evidence type="ECO:0000313" key="2">
    <source>
        <dbReference type="EMBL" id="GKT37806.1"/>
    </source>
</evidence>
<organism evidence="2 3">
    <name type="scientific">Aduncisulcus paluster</name>
    <dbReference type="NCBI Taxonomy" id="2918883"/>
    <lineage>
        <taxon>Eukaryota</taxon>
        <taxon>Metamonada</taxon>
        <taxon>Carpediemonas-like organisms</taxon>
        <taxon>Aduncisulcus</taxon>
    </lineage>
</organism>